<proteinExistence type="predicted"/>
<name>A0ABT1N699_9GAMM</name>
<dbReference type="SUPFAM" id="SSF49899">
    <property type="entry name" value="Concanavalin A-like lectins/glucanases"/>
    <property type="match status" value="1"/>
</dbReference>
<dbReference type="Proteomes" id="UP001524460">
    <property type="component" value="Unassembled WGS sequence"/>
</dbReference>
<reference evidence="3 4" key="1">
    <citation type="submission" date="2022-07" db="EMBL/GenBank/DDBJ databases">
        <title>Photobacterium pectinilyticum sp. nov., a marine bacterium isolated from surface seawater of Qingdao offshore.</title>
        <authorList>
            <person name="Wang X."/>
        </authorList>
    </citation>
    <scope>NUCLEOTIDE SEQUENCE [LARGE SCALE GENOMIC DNA]</scope>
    <source>
        <strain evidence="3 4">ZSDE20</strain>
    </source>
</reference>
<feature type="domain" description="TSP C-terminal" evidence="2">
    <location>
        <begin position="1063"/>
        <end position="1280"/>
    </location>
</feature>
<dbReference type="InterPro" id="IPR014121">
    <property type="entry name" value="TraN_Ftype"/>
</dbReference>
<evidence type="ECO:0000256" key="1">
    <source>
        <dbReference type="SAM" id="MobiDB-lite"/>
    </source>
</evidence>
<dbReference type="Gene3D" id="2.60.120.200">
    <property type="match status" value="1"/>
</dbReference>
<protein>
    <submittedName>
        <fullName evidence="3">Conjugal transfer protein TraN</fullName>
    </submittedName>
</protein>
<comment type="caution">
    <text evidence="3">The sequence shown here is derived from an EMBL/GenBank/DDBJ whole genome shotgun (WGS) entry which is preliminary data.</text>
</comment>
<keyword evidence="4" id="KW-1185">Reference proteome</keyword>
<evidence type="ECO:0000313" key="4">
    <source>
        <dbReference type="Proteomes" id="UP001524460"/>
    </source>
</evidence>
<evidence type="ECO:0000259" key="2">
    <source>
        <dbReference type="PROSITE" id="PS51236"/>
    </source>
</evidence>
<sequence>MSPFLTPSWANATASTGAPQATCPPGFSNNSGQCSKFDEAPITPYCEPGYTYEILHDEAYGMVTASCTKPDEHVAYPECGVNEESRHNNFTRQQECRYNGPRIDGACPAGSSWDWEKNACIGTWAKPSTFYCEDDSADLDEILGEMTGTCTPIGAAEGLCEEGETIQLTMPGWLWELREGKDPDGTQMCERTLYDHAEFNCPRPNEEFPAGPGEPIYEYPRGIHEDNPRYFDEANNPSMCIMTTYTPIETKCPDGTIHHTTTNTCRAADSVTCPEDTTYQNGMCYGDDIYNPQCPLTHIYDELSRTCVPQPPEEGHDFDSAYNAGGDLGWMLGSLQSGKVQRSTEQGNLTLDMGLVNAEANKNLQDNAADLRDFNSIGDHDINNNTYSDIGGTYGNQTETKEAILANHSSFLAYLASDEEDKVLNTAAEAYGVFEDTANENRPPSIDSDSDIINNIRDIVGGTVSGDDPWFGDCSVESRTIWELNPDKQVITEDNCTAPVKVNYESCRADRILTPPTLRILEGAEDARVEIIDNYTIRLTIGKMCNNCLTQRPGENCSMYGDKVRIKIDEGINVERAEMTSAIWDDHLKVYADEHLIFRRAHGIWEDSGFPTTDDYCERSISHGWNGIEDVTEEFQQALEADQEITFEYIVAVGGGGEGRASVNIRFDKPITNQWQEEIRHFPAGCNDRLASSQCDASGWVCDAEFRSTQEGFGHINISNMATDSHGYGLEGDLGDVLYLVAKREFEPSDGLCGMVVATTFNYADGNNDDGLYVCDNMFVQGTFSTNSRGYRGVSLTEIIPEKDKWELFAVRTTGPGPVFYKLDENGTGITYDWRVMRGGDYDSLIHSGYKIGRNIMSFDWPRNANKPLWFSYWSVDHNPTDREVFLKLASINFEEPWIDFAPLWEADTSIPSKWPEDPQVPICLRAHAEDMYCNPIHDGPLITDDGQEWTWDDIQAIPNTCEPLIGDSDCQRTSITCEDGFEVTVDIDGDIPMTVPCSIERILTPPPTSDGYWEEEFVYHPPGCELRQEDEENCTPGEWECVHSRSDDYLKEFPDVDSDEITNGPSYPLDFPSWSTWDTAGNWVVYNNGWSVRQTVNTSRMTVYGSDDVQGFNIYTGDILVDDDKYDAYIDDDTIGFIFGYPENPNWNGDPDDPDSHYYVLAWTSSIPPETSNLNTRGIALYKSFEPYGNQTAFNYHTDTDKQKVLASNRDLWWQQKVKYGFEIHFSHDLIKIRINGDDIFVLEEREGTFHSGKMGFIGHSQANGHYENMAKYFEDDYDPGDMVGYPGFDDIGKTDNIWKPLFPGADEVPACMVGRINGMKCLPTESTEQTRCLVERHNYTCVDNSNAWEERILTEEEAGCNIVIPCMDGECGFRGDEQNADFNDALLQLSVVNEMRHQMNCVDPGDPSTCTVFSGEQRDCSYDQFGLIDCCKEFKGKTIDLFRLAMQGMKVGSWAVEVTGIGDSFSQMMWGTESTDGWIPDDWWGTKDTIHGSWSKVSDTVSGVGDGIQNAWGSAVDTTTGWFAPATENTAGVNTQTDTTPKNSDGSNVSGEGADWGNVVKNKAEDAVEGEVKKVLIDKAAEFINDYLPEFLKDAILEAGRMMGMEIGLETQAGEVISQGMGQLASLLGAAATIYAAIQIAMMLYQLFNGCEDDQMDMPQVLKEKKCWFAYRRKCTKNFAGLCTNKHRKRHCCFPSVLSKIIVRDAITQEDVFGRSYSPYEWYEDADKKCRGLTIEEVSKVDFNKINMEEYFELMLSSGILPGTGDTIEEWTSEKSMINPYGRSDAISRQGERNVEDFNEGYRVELDDRDVLEEVDCSQTPNILSCEMGIYR</sequence>
<evidence type="ECO:0000313" key="3">
    <source>
        <dbReference type="EMBL" id="MCQ1060278.1"/>
    </source>
</evidence>
<dbReference type="Pfam" id="PF06986">
    <property type="entry name" value="F_T4SS_TraN"/>
    <property type="match status" value="1"/>
</dbReference>
<gene>
    <name evidence="3" type="primary">traN</name>
    <name evidence="3" type="ORF">NHN17_19730</name>
</gene>
<dbReference type="InterPro" id="IPR008859">
    <property type="entry name" value="Thrombospondin_C"/>
</dbReference>
<dbReference type="InterPro" id="IPR013320">
    <property type="entry name" value="ConA-like_dom_sf"/>
</dbReference>
<organism evidence="3 4">
    <name type="scientific">Photobacterium pectinilyticum</name>
    <dbReference type="NCBI Taxonomy" id="2906793"/>
    <lineage>
        <taxon>Bacteria</taxon>
        <taxon>Pseudomonadati</taxon>
        <taxon>Pseudomonadota</taxon>
        <taxon>Gammaproteobacteria</taxon>
        <taxon>Vibrionales</taxon>
        <taxon>Vibrionaceae</taxon>
        <taxon>Photobacterium</taxon>
    </lineage>
</organism>
<feature type="region of interest" description="Disordered" evidence="1">
    <location>
        <begin position="1533"/>
        <end position="1558"/>
    </location>
</feature>
<feature type="compositionally biased region" description="Polar residues" evidence="1">
    <location>
        <begin position="1533"/>
        <end position="1552"/>
    </location>
</feature>
<dbReference type="EMBL" id="JANEYT010000063">
    <property type="protein sequence ID" value="MCQ1060278.1"/>
    <property type="molecule type" value="Genomic_DNA"/>
</dbReference>
<dbReference type="PROSITE" id="PS51236">
    <property type="entry name" value="TSP_CTER"/>
    <property type="match status" value="1"/>
</dbReference>
<dbReference type="RefSeq" id="WP_255044359.1">
    <property type="nucleotide sequence ID" value="NZ_JANEYT010000063.1"/>
</dbReference>
<accession>A0ABT1N699</accession>